<keyword evidence="3 8" id="KW-0349">Heme</keyword>
<keyword evidence="5" id="KW-0560">Oxidoreductase</keyword>
<dbReference type="AlphaFoldDB" id="A0A9P0A6L7"/>
<keyword evidence="6 8" id="KW-0408">Iron</keyword>
<sequence length="513" mass="59174">MMLKLRWKSHFLCLRSIYRLDPCKKKFFTEISAKDNTHTRPLSEIPGPFCLPVLGNLHLYKLGIYNVLKYHEVLDQLYHKYGPIVKQKIGSKTIIHLFSPDDAKTVYYNEDKTPFVVPLQETIQIYRERGEYSPGLGNTNGETWYRLRNAVRHLMLQPRDVQGYLPGVQSIANDLIETLHSKRDSKNQIITLQDELGKYSQEASGFVCFDRRLGYFSKDKQKHVKDILDANHTVFYNSALLKFSLPFYKYLNTPKWNQLVAAENIIMSNAIRLVNETIENLSALESRGELSNDQFPFMKSLLAKKELSREDVTVITLSLYSDGLSTTVPSLLFNIYCLAMNQDVQETAYKEICEVTKGSKTLTVSMVNQLSYLRAVIKETFRVLPNGVEIARILKKDLLLSNFLVPAETAININMNVHYKSDEFFKDPHIFRPDRWMRGNEGSSINPFILIPFGHGTRSCTGKRFAEQDMAVVLCKILQNFKLEYPAKEKPLEVVYKTLLFPKDPVRVQFVPR</sequence>
<keyword evidence="7" id="KW-0503">Monooxygenase</keyword>
<name>A0A9P0A6L7_BEMTA</name>
<evidence type="ECO:0000256" key="2">
    <source>
        <dbReference type="ARBA" id="ARBA00010617"/>
    </source>
</evidence>
<dbReference type="InterPro" id="IPR050479">
    <property type="entry name" value="CYP11_CYP27_families"/>
</dbReference>
<dbReference type="CDD" id="cd11054">
    <property type="entry name" value="CYP24A1-like"/>
    <property type="match status" value="1"/>
</dbReference>
<accession>A0A9P0A6L7</accession>
<evidence type="ECO:0008006" key="11">
    <source>
        <dbReference type="Google" id="ProtNLM"/>
    </source>
</evidence>
<dbReference type="InterPro" id="IPR002401">
    <property type="entry name" value="Cyt_P450_E_grp-I"/>
</dbReference>
<dbReference type="Pfam" id="PF00067">
    <property type="entry name" value="p450"/>
    <property type="match status" value="1"/>
</dbReference>
<evidence type="ECO:0000256" key="8">
    <source>
        <dbReference type="PIRSR" id="PIRSR602401-1"/>
    </source>
</evidence>
<protein>
    <recommendedName>
        <fullName evidence="11">Cytochrome P450</fullName>
    </recommendedName>
</protein>
<evidence type="ECO:0000313" key="10">
    <source>
        <dbReference type="Proteomes" id="UP001152759"/>
    </source>
</evidence>
<dbReference type="PRINTS" id="PR00385">
    <property type="entry name" value="P450"/>
</dbReference>
<dbReference type="InterPro" id="IPR001128">
    <property type="entry name" value="Cyt_P450"/>
</dbReference>
<dbReference type="Gene3D" id="1.10.630.10">
    <property type="entry name" value="Cytochrome P450"/>
    <property type="match status" value="1"/>
</dbReference>
<evidence type="ECO:0000256" key="3">
    <source>
        <dbReference type="ARBA" id="ARBA00022617"/>
    </source>
</evidence>
<proteinExistence type="inferred from homology"/>
<dbReference type="PRINTS" id="PR00463">
    <property type="entry name" value="EP450I"/>
</dbReference>
<dbReference type="InterPro" id="IPR036396">
    <property type="entry name" value="Cyt_P450_sf"/>
</dbReference>
<comment type="similarity">
    <text evidence="2">Belongs to the cytochrome P450 family.</text>
</comment>
<dbReference type="GO" id="GO:0020037">
    <property type="term" value="F:heme binding"/>
    <property type="evidence" value="ECO:0007669"/>
    <property type="project" value="InterPro"/>
</dbReference>
<feature type="binding site" description="axial binding residue" evidence="8">
    <location>
        <position position="460"/>
    </location>
    <ligand>
        <name>heme</name>
        <dbReference type="ChEBI" id="CHEBI:30413"/>
    </ligand>
    <ligandPart>
        <name>Fe</name>
        <dbReference type="ChEBI" id="CHEBI:18248"/>
    </ligandPart>
</feature>
<dbReference type="EMBL" id="OU963863">
    <property type="protein sequence ID" value="CAH0385175.1"/>
    <property type="molecule type" value="Genomic_DNA"/>
</dbReference>
<dbReference type="SUPFAM" id="SSF48264">
    <property type="entry name" value="Cytochrome P450"/>
    <property type="match status" value="1"/>
</dbReference>
<organism evidence="9 10">
    <name type="scientific">Bemisia tabaci</name>
    <name type="common">Sweetpotato whitefly</name>
    <name type="synonym">Aleurodes tabaci</name>
    <dbReference type="NCBI Taxonomy" id="7038"/>
    <lineage>
        <taxon>Eukaryota</taxon>
        <taxon>Metazoa</taxon>
        <taxon>Ecdysozoa</taxon>
        <taxon>Arthropoda</taxon>
        <taxon>Hexapoda</taxon>
        <taxon>Insecta</taxon>
        <taxon>Pterygota</taxon>
        <taxon>Neoptera</taxon>
        <taxon>Paraneoptera</taxon>
        <taxon>Hemiptera</taxon>
        <taxon>Sternorrhyncha</taxon>
        <taxon>Aleyrodoidea</taxon>
        <taxon>Aleyrodidae</taxon>
        <taxon>Aleyrodinae</taxon>
        <taxon>Bemisia</taxon>
    </lineage>
</organism>
<dbReference type="GO" id="GO:0016705">
    <property type="term" value="F:oxidoreductase activity, acting on paired donors, with incorporation or reduction of molecular oxygen"/>
    <property type="evidence" value="ECO:0007669"/>
    <property type="project" value="InterPro"/>
</dbReference>
<dbReference type="KEGG" id="btab:109034431"/>
<dbReference type="PANTHER" id="PTHR24279">
    <property type="entry name" value="CYTOCHROME P450"/>
    <property type="match status" value="1"/>
</dbReference>
<evidence type="ECO:0000256" key="6">
    <source>
        <dbReference type="ARBA" id="ARBA00023004"/>
    </source>
</evidence>
<evidence type="ECO:0000313" key="9">
    <source>
        <dbReference type="EMBL" id="CAH0385175.1"/>
    </source>
</evidence>
<comment type="cofactor">
    <cofactor evidence="1 8">
        <name>heme</name>
        <dbReference type="ChEBI" id="CHEBI:30413"/>
    </cofactor>
</comment>
<reference evidence="9" key="1">
    <citation type="submission" date="2021-12" db="EMBL/GenBank/DDBJ databases">
        <authorList>
            <person name="King R."/>
        </authorList>
    </citation>
    <scope>NUCLEOTIDE SEQUENCE</scope>
</reference>
<dbReference type="GO" id="GO:0004497">
    <property type="term" value="F:monooxygenase activity"/>
    <property type="evidence" value="ECO:0007669"/>
    <property type="project" value="UniProtKB-KW"/>
</dbReference>
<gene>
    <name evidence="9" type="ORF">BEMITA_LOCUS4428</name>
</gene>
<keyword evidence="4 8" id="KW-0479">Metal-binding</keyword>
<dbReference type="PANTHER" id="PTHR24279:SF120">
    <property type="entry name" value="CYTOCHROME P450"/>
    <property type="match status" value="1"/>
</dbReference>
<evidence type="ECO:0000256" key="1">
    <source>
        <dbReference type="ARBA" id="ARBA00001971"/>
    </source>
</evidence>
<dbReference type="GO" id="GO:0005506">
    <property type="term" value="F:iron ion binding"/>
    <property type="evidence" value="ECO:0007669"/>
    <property type="project" value="InterPro"/>
</dbReference>
<keyword evidence="10" id="KW-1185">Reference proteome</keyword>
<evidence type="ECO:0000256" key="5">
    <source>
        <dbReference type="ARBA" id="ARBA00023002"/>
    </source>
</evidence>
<evidence type="ECO:0000256" key="7">
    <source>
        <dbReference type="ARBA" id="ARBA00023033"/>
    </source>
</evidence>
<evidence type="ECO:0000256" key="4">
    <source>
        <dbReference type="ARBA" id="ARBA00022723"/>
    </source>
</evidence>
<dbReference type="Proteomes" id="UP001152759">
    <property type="component" value="Chromosome 2"/>
</dbReference>